<keyword evidence="2" id="KW-1185">Reference proteome</keyword>
<comment type="caution">
    <text evidence="1">The sequence shown here is derived from an EMBL/GenBank/DDBJ whole genome shotgun (WGS) entry which is preliminary data.</text>
</comment>
<name>A0A5B2W2G2_9BACT</name>
<organism evidence="1 2">
    <name type="scientific">Chitinophaga agrisoli</name>
    <dbReference type="NCBI Taxonomy" id="2607653"/>
    <lineage>
        <taxon>Bacteria</taxon>
        <taxon>Pseudomonadati</taxon>
        <taxon>Bacteroidota</taxon>
        <taxon>Chitinophagia</taxon>
        <taxon>Chitinophagales</taxon>
        <taxon>Chitinophagaceae</taxon>
        <taxon>Chitinophaga</taxon>
    </lineage>
</organism>
<evidence type="ECO:0000313" key="1">
    <source>
        <dbReference type="EMBL" id="KAA2244429.1"/>
    </source>
</evidence>
<proteinExistence type="predicted"/>
<sequence length="320" mass="37287">MDEHLAIILNESNKTISKLHLLSNFFEDEIIYKIYLRSQVVHRLFETNPELDINKLELFHIQFTASAIELLKKIKAGNERNAGLLYDEVQINKDLIDNLGDSVFSEKNYHLDKQKQSLKINLSLRKLFQVLSDGTEDYPFSKNINAFSARFSQDFYYDISPAAVEELIRYNPAEVYRNSHAIIHKKLMGLLNKLDFKTEFYCGLSAGSLIIEIYRFVNMDRYFLYFPAKNMFLFCELSQIAEVDWSNTLSKKARIIQELTDKNDNLMSRANVLKTSLPDNVKTLLGQYYEKISDVDFLQNIGSYDVQTNILRTMLNTDMM</sequence>
<gene>
    <name evidence="1" type="ORF">F0L74_00125</name>
</gene>
<reference evidence="1 2" key="2">
    <citation type="submission" date="2019-09" db="EMBL/GenBank/DDBJ databases">
        <authorList>
            <person name="Jin C."/>
        </authorList>
    </citation>
    <scope>NUCLEOTIDE SEQUENCE [LARGE SCALE GENOMIC DNA]</scope>
    <source>
        <strain evidence="1 2">BN140078</strain>
    </source>
</reference>
<protein>
    <submittedName>
        <fullName evidence="1">Uncharacterized protein</fullName>
    </submittedName>
</protein>
<accession>A0A5B2W2G2</accession>
<dbReference type="AlphaFoldDB" id="A0A5B2W2G2"/>
<dbReference type="EMBL" id="VUOC01000001">
    <property type="protein sequence ID" value="KAA2244429.1"/>
    <property type="molecule type" value="Genomic_DNA"/>
</dbReference>
<evidence type="ECO:0000313" key="2">
    <source>
        <dbReference type="Proteomes" id="UP000324611"/>
    </source>
</evidence>
<dbReference type="Proteomes" id="UP000324611">
    <property type="component" value="Unassembled WGS sequence"/>
</dbReference>
<dbReference type="RefSeq" id="WP_149835827.1">
    <property type="nucleotide sequence ID" value="NZ_VUOC01000001.1"/>
</dbReference>
<reference evidence="1 2" key="1">
    <citation type="submission" date="2019-09" db="EMBL/GenBank/DDBJ databases">
        <title>Chitinophaga ginsengihumi sp. nov., isolated from soil of ginseng rhizosphere.</title>
        <authorList>
            <person name="Lee J."/>
        </authorList>
    </citation>
    <scope>NUCLEOTIDE SEQUENCE [LARGE SCALE GENOMIC DNA]</scope>
    <source>
        <strain evidence="1 2">BN140078</strain>
    </source>
</reference>